<evidence type="ECO:0000256" key="3">
    <source>
        <dbReference type="ARBA" id="ARBA00022448"/>
    </source>
</evidence>
<dbReference type="KEGG" id="lyk:FLP23_11565"/>
<proteinExistence type="inferred from homology"/>
<sequence>MVGAQPVPPELIWQALTDADRTSTQQLIVLELRLPRTLLGIAVGVALGAAATTMQALTRNPLAEPGLLGINAGAAAAAATAISLGAHAGPFGHALFAFVGAAAAAIVVGALGGAFRRGTDPVRLVLAGAALSVVLGAYTQVLLINFPEVFDAFRHWVVGSLQGRSWEVVATTAAIVAPAAALALLLTRALNAAALGWDTGRALGVDPRRTAGLGLLVVVVLAGTATAAAGPIGFVGLLAALGVRMLVGPDYRWVMPLAMVWAVVVILGADILARILRSPAELPTSIVTALIGAPVFILIVRRRRLVRL</sequence>
<reference evidence="9 10" key="1">
    <citation type="submission" date="2019-09" db="EMBL/GenBank/DDBJ databases">
        <title>Genome sequencing of strain KACC 19322.</title>
        <authorList>
            <person name="Heo J."/>
            <person name="Kim S.-J."/>
            <person name="Kim J.-S."/>
            <person name="Hong S.-B."/>
            <person name="Kwon S.-W."/>
        </authorList>
    </citation>
    <scope>NUCLEOTIDE SEQUENCE [LARGE SCALE GENOMIC DNA]</scope>
    <source>
        <strain evidence="9 10">KACC 19322</strain>
    </source>
</reference>
<feature type="transmembrane region" description="Helical" evidence="8">
    <location>
        <begin position="37"/>
        <end position="54"/>
    </location>
</feature>
<dbReference type="AlphaFoldDB" id="A0A5C1YAH6"/>
<evidence type="ECO:0000256" key="1">
    <source>
        <dbReference type="ARBA" id="ARBA00004651"/>
    </source>
</evidence>
<dbReference type="InterPro" id="IPR000522">
    <property type="entry name" value="ABC_transptr_permease_BtuC"/>
</dbReference>
<evidence type="ECO:0000256" key="8">
    <source>
        <dbReference type="SAM" id="Phobius"/>
    </source>
</evidence>
<dbReference type="Proteomes" id="UP000322159">
    <property type="component" value="Chromosome"/>
</dbReference>
<dbReference type="OrthoDB" id="9782305at2"/>
<organism evidence="9 10">
    <name type="scientific">Protaetiibacter larvae</name>
    <dbReference type="NCBI Taxonomy" id="2592654"/>
    <lineage>
        <taxon>Bacteria</taxon>
        <taxon>Bacillati</taxon>
        <taxon>Actinomycetota</taxon>
        <taxon>Actinomycetes</taxon>
        <taxon>Micrococcales</taxon>
        <taxon>Microbacteriaceae</taxon>
        <taxon>Protaetiibacter</taxon>
    </lineage>
</organism>
<name>A0A5C1YAH6_9MICO</name>
<evidence type="ECO:0000256" key="5">
    <source>
        <dbReference type="ARBA" id="ARBA00022692"/>
    </source>
</evidence>
<evidence type="ECO:0000313" key="9">
    <source>
        <dbReference type="EMBL" id="QEO10891.1"/>
    </source>
</evidence>
<dbReference type="InterPro" id="IPR037294">
    <property type="entry name" value="ABC_BtuC-like"/>
</dbReference>
<dbReference type="PANTHER" id="PTHR30472:SF1">
    <property type="entry name" value="FE(3+) DICITRATE TRANSPORT SYSTEM PERMEASE PROTEIN FECC-RELATED"/>
    <property type="match status" value="1"/>
</dbReference>
<evidence type="ECO:0000256" key="7">
    <source>
        <dbReference type="ARBA" id="ARBA00023136"/>
    </source>
</evidence>
<comment type="subcellular location">
    <subcellularLocation>
        <location evidence="1">Cell membrane</location>
        <topology evidence="1">Multi-pass membrane protein</topology>
    </subcellularLocation>
</comment>
<feature type="transmembrane region" description="Helical" evidence="8">
    <location>
        <begin position="166"/>
        <end position="190"/>
    </location>
</feature>
<dbReference type="GO" id="GO:0022857">
    <property type="term" value="F:transmembrane transporter activity"/>
    <property type="evidence" value="ECO:0007669"/>
    <property type="project" value="InterPro"/>
</dbReference>
<dbReference type="Gene3D" id="1.10.3470.10">
    <property type="entry name" value="ABC transporter involved in vitamin B12 uptake, BtuC"/>
    <property type="match status" value="1"/>
</dbReference>
<dbReference type="EMBL" id="CP043504">
    <property type="protein sequence ID" value="QEO10891.1"/>
    <property type="molecule type" value="Genomic_DNA"/>
</dbReference>
<evidence type="ECO:0000256" key="2">
    <source>
        <dbReference type="ARBA" id="ARBA00007935"/>
    </source>
</evidence>
<feature type="transmembrane region" description="Helical" evidence="8">
    <location>
        <begin position="124"/>
        <end position="146"/>
    </location>
</feature>
<keyword evidence="3" id="KW-0813">Transport</keyword>
<feature type="transmembrane region" description="Helical" evidence="8">
    <location>
        <begin position="280"/>
        <end position="300"/>
    </location>
</feature>
<feature type="transmembrane region" description="Helical" evidence="8">
    <location>
        <begin position="211"/>
        <end position="241"/>
    </location>
</feature>
<keyword evidence="4" id="KW-1003">Cell membrane</keyword>
<keyword evidence="7 8" id="KW-0472">Membrane</keyword>
<feature type="transmembrane region" description="Helical" evidence="8">
    <location>
        <begin position="253"/>
        <end position="273"/>
    </location>
</feature>
<dbReference type="GO" id="GO:0033214">
    <property type="term" value="P:siderophore-iron import into cell"/>
    <property type="evidence" value="ECO:0007669"/>
    <property type="project" value="TreeGrafter"/>
</dbReference>
<keyword evidence="6 8" id="KW-1133">Transmembrane helix</keyword>
<gene>
    <name evidence="9" type="ORF">FLP23_11565</name>
</gene>
<accession>A0A5C1YAH6</accession>
<dbReference type="PANTHER" id="PTHR30472">
    <property type="entry name" value="FERRIC ENTEROBACTIN TRANSPORT SYSTEM PERMEASE PROTEIN"/>
    <property type="match status" value="1"/>
</dbReference>
<dbReference type="SUPFAM" id="SSF81345">
    <property type="entry name" value="ABC transporter involved in vitamin B12 uptake, BtuC"/>
    <property type="match status" value="1"/>
</dbReference>
<evidence type="ECO:0000256" key="4">
    <source>
        <dbReference type="ARBA" id="ARBA00022475"/>
    </source>
</evidence>
<protein>
    <submittedName>
        <fullName evidence="9">Iron ABC transporter permease</fullName>
    </submittedName>
</protein>
<dbReference type="GO" id="GO:0005886">
    <property type="term" value="C:plasma membrane"/>
    <property type="evidence" value="ECO:0007669"/>
    <property type="project" value="UniProtKB-SubCell"/>
</dbReference>
<comment type="similarity">
    <text evidence="2">Belongs to the binding-protein-dependent transport system permease family. FecCD subfamily.</text>
</comment>
<dbReference type="Pfam" id="PF01032">
    <property type="entry name" value="FecCD"/>
    <property type="match status" value="1"/>
</dbReference>
<feature type="transmembrane region" description="Helical" evidence="8">
    <location>
        <begin position="94"/>
        <end position="112"/>
    </location>
</feature>
<keyword evidence="5 8" id="KW-0812">Transmembrane</keyword>
<feature type="transmembrane region" description="Helical" evidence="8">
    <location>
        <begin position="66"/>
        <end position="88"/>
    </location>
</feature>
<evidence type="ECO:0000256" key="6">
    <source>
        <dbReference type="ARBA" id="ARBA00022989"/>
    </source>
</evidence>
<evidence type="ECO:0000313" key="10">
    <source>
        <dbReference type="Proteomes" id="UP000322159"/>
    </source>
</evidence>
<keyword evidence="10" id="KW-1185">Reference proteome</keyword>